<dbReference type="InterPro" id="IPR041902">
    <property type="entry name" value="CtsR_N_sf"/>
</dbReference>
<dbReference type="Gene3D" id="3.30.56.130">
    <property type="entry name" value="Transcriptional regulator CtsR, winged HTH domain"/>
    <property type="match status" value="1"/>
</dbReference>
<dbReference type="GO" id="GO:0003677">
    <property type="term" value="F:DNA binding"/>
    <property type="evidence" value="ECO:0007669"/>
    <property type="project" value="UniProtKB-UniRule"/>
</dbReference>
<evidence type="ECO:0000313" key="12">
    <source>
        <dbReference type="Proteomes" id="UP000198312"/>
    </source>
</evidence>
<dbReference type="RefSeq" id="WP_089060943.1">
    <property type="nucleotide sequence ID" value="NZ_CP022315.1"/>
</dbReference>
<dbReference type="PIRSF" id="PIRSF010607">
    <property type="entry name" value="Txn_repr_CtsR"/>
    <property type="match status" value="1"/>
</dbReference>
<keyword evidence="4 8" id="KW-0805">Transcription regulation</keyword>
<evidence type="ECO:0000313" key="11">
    <source>
        <dbReference type="EMBL" id="ASK61682.1"/>
    </source>
</evidence>
<dbReference type="InterPro" id="IPR041908">
    <property type="entry name" value="CtsR_C_sf"/>
</dbReference>
<feature type="domain" description="CtsR N-terminal HTH" evidence="9">
    <location>
        <begin position="3"/>
        <end position="74"/>
    </location>
</feature>
<evidence type="ECO:0000256" key="1">
    <source>
        <dbReference type="ARBA" id="ARBA00010189"/>
    </source>
</evidence>
<reference evidence="11 12" key="1">
    <citation type="submission" date="2017-07" db="EMBL/GenBank/DDBJ databases">
        <title>Virgibacillus sp. LM2416.</title>
        <authorList>
            <person name="Tak E.J."/>
            <person name="Bae J.-W."/>
        </authorList>
    </citation>
    <scope>NUCLEOTIDE SEQUENCE [LARGE SCALE GENOMIC DNA]</scope>
    <source>
        <strain evidence="11 12">LM2416</strain>
    </source>
</reference>
<dbReference type="GO" id="GO:0006355">
    <property type="term" value="P:regulation of DNA-templated transcription"/>
    <property type="evidence" value="ECO:0007669"/>
    <property type="project" value="UniProtKB-UniRule"/>
</dbReference>
<evidence type="ECO:0000256" key="6">
    <source>
        <dbReference type="ARBA" id="ARBA00023125"/>
    </source>
</evidence>
<evidence type="ECO:0000259" key="9">
    <source>
        <dbReference type="Pfam" id="PF05848"/>
    </source>
</evidence>
<evidence type="ECO:0000256" key="5">
    <source>
        <dbReference type="ARBA" id="ARBA00023016"/>
    </source>
</evidence>
<evidence type="ECO:0000256" key="2">
    <source>
        <dbReference type="ARBA" id="ARBA00014129"/>
    </source>
</evidence>
<dbReference type="Proteomes" id="UP000198312">
    <property type="component" value="Chromosome"/>
</dbReference>
<protein>
    <recommendedName>
        <fullName evidence="2 8">Transcriptional regulator CtsR</fullName>
    </recommendedName>
</protein>
<dbReference type="InterPro" id="IPR041473">
    <property type="entry name" value="CtsR_C"/>
</dbReference>
<keyword evidence="3 8" id="KW-0678">Repressor</keyword>
<dbReference type="Pfam" id="PF17727">
    <property type="entry name" value="CtsR_C"/>
    <property type="match status" value="1"/>
</dbReference>
<evidence type="ECO:0000256" key="4">
    <source>
        <dbReference type="ARBA" id="ARBA00023015"/>
    </source>
</evidence>
<sequence>MSNISDIIEQHLKKILEAARQDAIEIKRSEIADQFQCVPSQINYVINTRFTVEKGYIVESKRGGGGYIRIIRIKYQEKSDLIDEIIEMINPAVTQQASVDILERLLEEELITEREAKIILSAMDRNVLAFQLPLRDEVRARVLTAMLSTLKYLNS</sequence>
<dbReference type="Gene3D" id="1.10.1200.150">
    <property type="entry name" value="Transcriptional regulator CtsR, C-terminal domain"/>
    <property type="match status" value="1"/>
</dbReference>
<dbReference type="OrthoDB" id="1680813at2"/>
<accession>A0A220U121</accession>
<keyword evidence="6 8" id="KW-0238">DNA-binding</keyword>
<proteinExistence type="inferred from homology"/>
<dbReference type="EMBL" id="CP022315">
    <property type="protein sequence ID" value="ASK61682.1"/>
    <property type="molecule type" value="Genomic_DNA"/>
</dbReference>
<evidence type="ECO:0000259" key="10">
    <source>
        <dbReference type="Pfam" id="PF17727"/>
    </source>
</evidence>
<evidence type="ECO:0000256" key="8">
    <source>
        <dbReference type="PIRNR" id="PIRNR010607"/>
    </source>
</evidence>
<keyword evidence="7 8" id="KW-0804">Transcription</keyword>
<dbReference type="InterPro" id="IPR008463">
    <property type="entry name" value="CtsR"/>
</dbReference>
<keyword evidence="5" id="KW-0346">Stress response</keyword>
<dbReference type="InterPro" id="IPR040465">
    <property type="entry name" value="CtsR_N"/>
</dbReference>
<feature type="domain" description="CtsR C-terminal dimerization" evidence="10">
    <location>
        <begin position="78"/>
        <end position="147"/>
    </location>
</feature>
<evidence type="ECO:0000256" key="3">
    <source>
        <dbReference type="ARBA" id="ARBA00022491"/>
    </source>
</evidence>
<dbReference type="AlphaFoldDB" id="A0A220U121"/>
<gene>
    <name evidence="11" type="ORF">CFK37_05610</name>
</gene>
<dbReference type="Pfam" id="PF05848">
    <property type="entry name" value="CtsR"/>
    <property type="match status" value="1"/>
</dbReference>
<name>A0A220U121_9BACI</name>
<dbReference type="FunFam" id="3.30.56.130:FF:000001">
    <property type="entry name" value="Transcriptional regulator CtsR"/>
    <property type="match status" value="1"/>
</dbReference>
<organism evidence="11 12">
    <name type="scientific">Virgibacillus phasianinus</name>
    <dbReference type="NCBI Taxonomy" id="2017483"/>
    <lineage>
        <taxon>Bacteria</taxon>
        <taxon>Bacillati</taxon>
        <taxon>Bacillota</taxon>
        <taxon>Bacilli</taxon>
        <taxon>Bacillales</taxon>
        <taxon>Bacillaceae</taxon>
        <taxon>Virgibacillus</taxon>
    </lineage>
</organism>
<evidence type="ECO:0000256" key="7">
    <source>
        <dbReference type="ARBA" id="ARBA00023163"/>
    </source>
</evidence>
<comment type="similarity">
    <text evidence="1 8">Belongs to the CtsR family.</text>
</comment>
<keyword evidence="12" id="KW-1185">Reference proteome</keyword>
<dbReference type="KEGG" id="vil:CFK37_05610"/>